<keyword evidence="3" id="KW-0805">Transcription regulation</keyword>
<evidence type="ECO:0000313" key="8">
    <source>
        <dbReference type="Proteomes" id="UP000292424"/>
    </source>
</evidence>
<gene>
    <name evidence="7" type="ORF">E0W69_015140</name>
</gene>
<dbReference type="GO" id="GO:0008483">
    <property type="term" value="F:transaminase activity"/>
    <property type="evidence" value="ECO:0007669"/>
    <property type="project" value="UniProtKB-KW"/>
</dbReference>
<dbReference type="GO" id="GO:0003700">
    <property type="term" value="F:DNA-binding transcription factor activity"/>
    <property type="evidence" value="ECO:0007669"/>
    <property type="project" value="InterPro"/>
</dbReference>
<dbReference type="InterPro" id="IPR036388">
    <property type="entry name" value="WH-like_DNA-bd_sf"/>
</dbReference>
<protein>
    <submittedName>
        <fullName evidence="7">PLP-dependent aminotransferase family protein</fullName>
    </submittedName>
</protein>
<organism evidence="7 8">
    <name type="scientific">Rhizosphaericola mali</name>
    <dbReference type="NCBI Taxonomy" id="2545455"/>
    <lineage>
        <taxon>Bacteria</taxon>
        <taxon>Pseudomonadati</taxon>
        <taxon>Bacteroidota</taxon>
        <taxon>Chitinophagia</taxon>
        <taxon>Chitinophagales</taxon>
        <taxon>Chitinophagaceae</taxon>
        <taxon>Rhizosphaericola</taxon>
    </lineage>
</organism>
<keyword evidence="2" id="KW-0663">Pyridoxal phosphate</keyword>
<dbReference type="GO" id="GO:0030170">
    <property type="term" value="F:pyridoxal phosphate binding"/>
    <property type="evidence" value="ECO:0007669"/>
    <property type="project" value="InterPro"/>
</dbReference>
<evidence type="ECO:0000256" key="2">
    <source>
        <dbReference type="ARBA" id="ARBA00022898"/>
    </source>
</evidence>
<dbReference type="CDD" id="cd07377">
    <property type="entry name" value="WHTH_GntR"/>
    <property type="match status" value="1"/>
</dbReference>
<evidence type="ECO:0000256" key="4">
    <source>
        <dbReference type="ARBA" id="ARBA00023125"/>
    </source>
</evidence>
<dbReference type="Gene3D" id="1.10.10.10">
    <property type="entry name" value="Winged helix-like DNA-binding domain superfamily/Winged helix DNA-binding domain"/>
    <property type="match status" value="1"/>
</dbReference>
<evidence type="ECO:0000256" key="1">
    <source>
        <dbReference type="ARBA" id="ARBA00005384"/>
    </source>
</evidence>
<dbReference type="KEGG" id="arac:E0W69_015140"/>
<dbReference type="RefSeq" id="WP_131330892.1">
    <property type="nucleotide sequence ID" value="NZ_CP044016.1"/>
</dbReference>
<dbReference type="SMART" id="SM00345">
    <property type="entry name" value="HTH_GNTR"/>
    <property type="match status" value="1"/>
</dbReference>
<dbReference type="CDD" id="cd00609">
    <property type="entry name" value="AAT_like"/>
    <property type="match status" value="1"/>
</dbReference>
<evidence type="ECO:0000313" key="7">
    <source>
        <dbReference type="EMBL" id="QES89936.1"/>
    </source>
</evidence>
<keyword evidence="7" id="KW-0808">Transferase</keyword>
<name>A0A5P2G2A2_9BACT</name>
<dbReference type="PROSITE" id="PS50949">
    <property type="entry name" value="HTH_GNTR"/>
    <property type="match status" value="1"/>
</dbReference>
<comment type="similarity">
    <text evidence="1">In the C-terminal section; belongs to the class-I pyridoxal-phosphate-dependent aminotransferase family.</text>
</comment>
<feature type="domain" description="HTH gntR-type" evidence="6">
    <location>
        <begin position="25"/>
        <end position="93"/>
    </location>
</feature>
<dbReference type="InterPro" id="IPR015424">
    <property type="entry name" value="PyrdxlP-dep_Trfase"/>
</dbReference>
<reference evidence="7 8" key="1">
    <citation type="submission" date="2019-09" db="EMBL/GenBank/DDBJ databases">
        <title>Complete genome sequence of Arachidicoccus sp. B3-10 isolated from apple orchard soil.</title>
        <authorList>
            <person name="Kim H.S."/>
            <person name="Han K.-I."/>
            <person name="Suh M.K."/>
            <person name="Lee K.C."/>
            <person name="Eom M.K."/>
            <person name="Kim J.-S."/>
            <person name="Kang S.W."/>
            <person name="Sin Y."/>
            <person name="Lee J.-S."/>
        </authorList>
    </citation>
    <scope>NUCLEOTIDE SEQUENCE [LARGE SCALE GENOMIC DNA]</scope>
    <source>
        <strain evidence="7 8">B3-10</strain>
    </source>
</reference>
<dbReference type="SUPFAM" id="SSF46785">
    <property type="entry name" value="Winged helix' DNA-binding domain"/>
    <property type="match status" value="1"/>
</dbReference>
<evidence type="ECO:0000259" key="6">
    <source>
        <dbReference type="PROSITE" id="PS50949"/>
    </source>
</evidence>
<proteinExistence type="inferred from homology"/>
<dbReference type="Pfam" id="PF00392">
    <property type="entry name" value="GntR"/>
    <property type="match status" value="1"/>
</dbReference>
<dbReference type="EMBL" id="CP044016">
    <property type="protein sequence ID" value="QES89936.1"/>
    <property type="molecule type" value="Genomic_DNA"/>
</dbReference>
<keyword evidence="8" id="KW-1185">Reference proteome</keyword>
<dbReference type="OrthoDB" id="594134at2"/>
<dbReference type="InterPro" id="IPR004839">
    <property type="entry name" value="Aminotransferase_I/II_large"/>
</dbReference>
<dbReference type="PANTHER" id="PTHR46577">
    <property type="entry name" value="HTH-TYPE TRANSCRIPTIONAL REGULATORY PROTEIN GABR"/>
    <property type="match status" value="1"/>
</dbReference>
<dbReference type="InterPro" id="IPR036390">
    <property type="entry name" value="WH_DNA-bd_sf"/>
</dbReference>
<dbReference type="InterPro" id="IPR051446">
    <property type="entry name" value="HTH_trans_reg/aminotransferase"/>
</dbReference>
<dbReference type="Proteomes" id="UP000292424">
    <property type="component" value="Chromosome"/>
</dbReference>
<keyword evidence="4" id="KW-0238">DNA-binding</keyword>
<dbReference type="Gene3D" id="3.40.640.10">
    <property type="entry name" value="Type I PLP-dependent aspartate aminotransferase-like (Major domain)"/>
    <property type="match status" value="1"/>
</dbReference>
<dbReference type="InterPro" id="IPR000524">
    <property type="entry name" value="Tscrpt_reg_HTH_GntR"/>
</dbReference>
<dbReference type="AlphaFoldDB" id="A0A5P2G2A2"/>
<evidence type="ECO:0000256" key="5">
    <source>
        <dbReference type="ARBA" id="ARBA00023163"/>
    </source>
</evidence>
<dbReference type="Pfam" id="PF00155">
    <property type="entry name" value="Aminotran_1_2"/>
    <property type="match status" value="1"/>
</dbReference>
<accession>A0A5P2G2A2</accession>
<dbReference type="GO" id="GO:0003677">
    <property type="term" value="F:DNA binding"/>
    <property type="evidence" value="ECO:0007669"/>
    <property type="project" value="UniProtKB-KW"/>
</dbReference>
<keyword evidence="7" id="KW-0032">Aminotransferase</keyword>
<evidence type="ECO:0000256" key="3">
    <source>
        <dbReference type="ARBA" id="ARBA00023015"/>
    </source>
</evidence>
<sequence>MKKESSPVLELIRDVIALDRKNKDFPIYMQIAQRIMVLIQNQSIAQGDFLPGTRALAELLKVHRKTIIAAIEFLSEEEYVEILPNKGAKVSYVRIEIGNRSIENSQSIIEKAPYFISKNRILETEQLPSNASYFWNDGILDERLFFEKFATKKNDLFFENASTQKMQNAYRFLSFQYLKYIHSSQNLNIAEENILLVNSLSLAIEMLLEVLISAGDCVVTTNPGAYKVNMLLQQKGVLVKTVPMTTVDGIDLSSLKNIHAKNKIKLLYLEPQAHYPTTSELSLIQRIAILQFAQENEIIILENSSEGALSFSNKSVPSLYALDEFGWVIQVNSLEKSVSAQLFSTYILGPNNLILELEKLYQYLNLFPVFGQIQFMTQLLQSQQLEKILTKNRKIYKLRRDHFFSKIAHLPIETILPKSGLAFWISFPWNIHLPKLKKSLAAQNVYLPDYCLFQSKDYHALRLGYAHWDDDEQLAQITILERCLHVIGG</sequence>
<dbReference type="SUPFAM" id="SSF53383">
    <property type="entry name" value="PLP-dependent transferases"/>
    <property type="match status" value="1"/>
</dbReference>
<dbReference type="PANTHER" id="PTHR46577:SF1">
    <property type="entry name" value="HTH-TYPE TRANSCRIPTIONAL REGULATORY PROTEIN GABR"/>
    <property type="match status" value="1"/>
</dbReference>
<dbReference type="InterPro" id="IPR015421">
    <property type="entry name" value="PyrdxlP-dep_Trfase_major"/>
</dbReference>
<keyword evidence="5" id="KW-0804">Transcription</keyword>